<keyword evidence="2" id="KW-1185">Reference proteome</keyword>
<proteinExistence type="predicted"/>
<dbReference type="EMBL" id="HM114315">
    <property type="protein sequence ID" value="ADJ19442.1"/>
    <property type="molecule type" value="Genomic_DNA"/>
</dbReference>
<accession>D9I661</accession>
<dbReference type="RefSeq" id="YP_004300708.1">
    <property type="nucleotide sequence ID" value="NC_015250.1"/>
</dbReference>
<dbReference type="KEGG" id="vg:10323114"/>
<evidence type="ECO:0000313" key="2">
    <source>
        <dbReference type="Proteomes" id="UP000000330"/>
    </source>
</evidence>
<organism evidence="1 2">
    <name type="scientific">Acinetobacter phage 133</name>
    <dbReference type="NCBI Taxonomy" id="2919552"/>
    <lineage>
        <taxon>Viruses</taxon>
        <taxon>Duplodnaviria</taxon>
        <taxon>Heunggongvirae</taxon>
        <taxon>Uroviricota</taxon>
        <taxon>Caudoviricetes</taxon>
        <taxon>Pantevenvirales</taxon>
        <taxon>Straboviridae</taxon>
        <taxon>Tevenvirinae</taxon>
        <taxon>Centumtrigintavirus</taxon>
        <taxon>Centumtrigintavirus cv133</taxon>
        <taxon>Acinetobacter virus 133</taxon>
    </lineage>
</organism>
<evidence type="ECO:0000313" key="1">
    <source>
        <dbReference type="EMBL" id="ADJ19442.1"/>
    </source>
</evidence>
<reference evidence="1 2" key="1">
    <citation type="journal article" date="2010" name="Virol. J.">
        <title>Genomes of the T4-related bacteriophages as windows on microbial genome evolution.</title>
        <authorList>
            <person name="Petrov V.M."/>
            <person name="Ratnayaka S."/>
            <person name="Nolan J.M."/>
            <person name="Miller E.S."/>
            <person name="Karam J.D."/>
        </authorList>
    </citation>
    <scope>NUCLEOTIDE SEQUENCE [LARGE SCALE GENOMIC DNA]</scope>
    <source>
        <strain evidence="1">Acj133</strain>
    </source>
</reference>
<gene>
    <name evidence="1" type="ORF">Acj133p127</name>
</gene>
<name>D9I661_9CAUD</name>
<sequence>MKSFTELHESANFRFNGKNVSMASLDPTVSTIMVPSVVGESPAEVHNSKIYVARGKYSGKTVQHVLEVDPSALDKLVK</sequence>
<dbReference type="GeneID" id="10323114"/>
<dbReference type="Proteomes" id="UP000000330">
    <property type="component" value="Segment"/>
</dbReference>
<protein>
    <submittedName>
        <fullName evidence="1">Uncharacterized protein</fullName>
    </submittedName>
</protein>